<dbReference type="InterPro" id="IPR003825">
    <property type="entry name" value="Colicin-V_CvpA"/>
</dbReference>
<accession>A0A3L7DZ75</accession>
<keyword evidence="7" id="KW-1185">Reference proteome</keyword>
<keyword evidence="3 5" id="KW-1133">Transmembrane helix</keyword>
<dbReference type="Proteomes" id="UP000265509">
    <property type="component" value="Unassembled WGS sequence"/>
</dbReference>
<evidence type="ECO:0000256" key="2">
    <source>
        <dbReference type="ARBA" id="ARBA00022692"/>
    </source>
</evidence>
<protein>
    <submittedName>
        <fullName evidence="6">CvpA family protein</fullName>
    </submittedName>
</protein>
<evidence type="ECO:0000313" key="6">
    <source>
        <dbReference type="EMBL" id="RLQ22887.1"/>
    </source>
</evidence>
<keyword evidence="4 5" id="KW-0472">Membrane</keyword>
<dbReference type="PANTHER" id="PTHR36926:SF1">
    <property type="entry name" value="COLICIN V PRODUCTION PROTEIN"/>
    <property type="match status" value="1"/>
</dbReference>
<organism evidence="6 7">
    <name type="scientific">Seongchinamella sediminis</name>
    <dbReference type="NCBI Taxonomy" id="2283635"/>
    <lineage>
        <taxon>Bacteria</taxon>
        <taxon>Pseudomonadati</taxon>
        <taxon>Pseudomonadota</taxon>
        <taxon>Gammaproteobacteria</taxon>
        <taxon>Cellvibrionales</taxon>
        <taxon>Halieaceae</taxon>
        <taxon>Seongchinamella</taxon>
    </lineage>
</organism>
<dbReference type="EMBL" id="QRAN01000004">
    <property type="protein sequence ID" value="RLQ22887.1"/>
    <property type="molecule type" value="Genomic_DNA"/>
</dbReference>
<comment type="caution">
    <text evidence="6">The sequence shown here is derived from an EMBL/GenBank/DDBJ whole genome shotgun (WGS) entry which is preliminary data.</text>
</comment>
<proteinExistence type="predicted"/>
<reference evidence="6 7" key="1">
    <citation type="submission" date="2018-07" db="EMBL/GenBank/DDBJ databases">
        <title>Halioglobus sp. genome submission.</title>
        <authorList>
            <person name="Ye M.-Q."/>
            <person name="Du Z.-J."/>
        </authorList>
    </citation>
    <scope>NUCLEOTIDE SEQUENCE [LARGE SCALE GENOMIC DNA]</scope>
    <source>
        <strain evidence="6 7">U0301</strain>
    </source>
</reference>
<comment type="subcellular location">
    <subcellularLocation>
        <location evidence="1">Membrane</location>
        <topology evidence="1">Multi-pass membrane protein</topology>
    </subcellularLocation>
</comment>
<evidence type="ECO:0000256" key="5">
    <source>
        <dbReference type="SAM" id="Phobius"/>
    </source>
</evidence>
<evidence type="ECO:0000313" key="7">
    <source>
        <dbReference type="Proteomes" id="UP000265509"/>
    </source>
</evidence>
<dbReference type="AlphaFoldDB" id="A0A3L7DZ75"/>
<evidence type="ECO:0000256" key="3">
    <source>
        <dbReference type="ARBA" id="ARBA00022989"/>
    </source>
</evidence>
<gene>
    <name evidence="6" type="ORF">DWB85_05430</name>
</gene>
<sequence>MIDIAQLTAADWVIIVVLSVSTLLSLWRGFVREALSLLAWVAAFIVAHLFVDQLALQLSSLIANVTGRYVAAYAILFVSTLVVFTLVVKVATSLVRAAGLSFLDRVLGTIFGFARGVILILVAAYVIKQLIPAQNQQWLHQSVLMPHLTMLADWVQAVFANTVPGERIST</sequence>
<dbReference type="RefSeq" id="WP_117953193.1">
    <property type="nucleotide sequence ID" value="NZ_QRAN01000004.1"/>
</dbReference>
<feature type="transmembrane region" description="Helical" evidence="5">
    <location>
        <begin position="106"/>
        <end position="127"/>
    </location>
</feature>
<dbReference type="GO" id="GO:0016020">
    <property type="term" value="C:membrane"/>
    <property type="evidence" value="ECO:0007669"/>
    <property type="project" value="UniProtKB-SubCell"/>
</dbReference>
<name>A0A3L7DZ75_9GAMM</name>
<feature type="transmembrane region" description="Helical" evidence="5">
    <location>
        <begin position="12"/>
        <end position="31"/>
    </location>
</feature>
<evidence type="ECO:0000256" key="4">
    <source>
        <dbReference type="ARBA" id="ARBA00023136"/>
    </source>
</evidence>
<evidence type="ECO:0000256" key="1">
    <source>
        <dbReference type="ARBA" id="ARBA00004141"/>
    </source>
</evidence>
<feature type="transmembrane region" description="Helical" evidence="5">
    <location>
        <begin position="70"/>
        <end position="94"/>
    </location>
</feature>
<keyword evidence="2 5" id="KW-0812">Transmembrane</keyword>
<dbReference type="GO" id="GO:0009403">
    <property type="term" value="P:toxin biosynthetic process"/>
    <property type="evidence" value="ECO:0007669"/>
    <property type="project" value="InterPro"/>
</dbReference>
<dbReference type="PANTHER" id="PTHR36926">
    <property type="entry name" value="COLICIN V PRODUCTION PROTEIN"/>
    <property type="match status" value="1"/>
</dbReference>
<feature type="transmembrane region" description="Helical" evidence="5">
    <location>
        <begin position="37"/>
        <end position="58"/>
    </location>
</feature>
<dbReference type="Pfam" id="PF02674">
    <property type="entry name" value="Colicin_V"/>
    <property type="match status" value="1"/>
</dbReference>
<dbReference type="InterPro" id="IPR052719">
    <property type="entry name" value="CvpA-like"/>
</dbReference>
<dbReference type="OrthoDB" id="9810601at2"/>